<feature type="transmembrane region" description="Helical" evidence="1">
    <location>
        <begin position="146"/>
        <end position="165"/>
    </location>
</feature>
<dbReference type="RefSeq" id="WP_379880868.1">
    <property type="nucleotide sequence ID" value="NZ_JBHPON010000003.1"/>
</dbReference>
<feature type="transmembrane region" description="Helical" evidence="1">
    <location>
        <begin position="122"/>
        <end position="140"/>
    </location>
</feature>
<accession>A0ABW1L1Y9</accession>
<evidence type="ECO:0000313" key="3">
    <source>
        <dbReference type="EMBL" id="MFC6037740.1"/>
    </source>
</evidence>
<feature type="signal peptide" evidence="2">
    <location>
        <begin position="1"/>
        <end position="21"/>
    </location>
</feature>
<keyword evidence="2" id="KW-0732">Signal</keyword>
<evidence type="ECO:0008006" key="5">
    <source>
        <dbReference type="Google" id="ProtNLM"/>
    </source>
</evidence>
<evidence type="ECO:0000256" key="2">
    <source>
        <dbReference type="SAM" id="SignalP"/>
    </source>
</evidence>
<feature type="chain" id="PRO_5045378422" description="Transmembrane protein" evidence="2">
    <location>
        <begin position="22"/>
        <end position="188"/>
    </location>
</feature>
<keyword evidence="1" id="KW-1133">Transmembrane helix</keyword>
<dbReference type="EMBL" id="JBHPON010000003">
    <property type="protein sequence ID" value="MFC6037740.1"/>
    <property type="molecule type" value="Genomic_DNA"/>
</dbReference>
<organism evidence="3 4">
    <name type="scientific">Hyphococcus aureus</name>
    <dbReference type="NCBI Taxonomy" id="2666033"/>
    <lineage>
        <taxon>Bacteria</taxon>
        <taxon>Pseudomonadati</taxon>
        <taxon>Pseudomonadota</taxon>
        <taxon>Alphaproteobacteria</taxon>
        <taxon>Parvularculales</taxon>
        <taxon>Parvularculaceae</taxon>
        <taxon>Hyphococcus</taxon>
    </lineage>
</organism>
<protein>
    <recommendedName>
        <fullName evidence="5">Transmembrane protein</fullName>
    </recommendedName>
</protein>
<sequence length="188" mass="19059">MNLKKMKMGLLAAASVTAATAALSPAGASDLDPAVTVPTVAVETPVMAHAADHADQEKAPLSAKKWALLAAAAAALAGLVRLIGPRKVAEAVTEGAIKTARVAASTASGAVRAVGRAASSPLRFLAMLLGLALFALAGIGLYDVEWIGGLLSGAALAGATLFGMWKTRLVMRPVRVKTKPAPVMDNRN</sequence>
<name>A0ABW1L1Y9_9PROT</name>
<dbReference type="Proteomes" id="UP001596116">
    <property type="component" value="Unassembled WGS sequence"/>
</dbReference>
<proteinExistence type="predicted"/>
<keyword evidence="1" id="KW-0812">Transmembrane</keyword>
<keyword evidence="4" id="KW-1185">Reference proteome</keyword>
<evidence type="ECO:0000256" key="1">
    <source>
        <dbReference type="SAM" id="Phobius"/>
    </source>
</evidence>
<comment type="caution">
    <text evidence="3">The sequence shown here is derived from an EMBL/GenBank/DDBJ whole genome shotgun (WGS) entry which is preliminary data.</text>
</comment>
<reference evidence="3 4" key="1">
    <citation type="submission" date="2024-09" db="EMBL/GenBank/DDBJ databases">
        <authorList>
            <person name="Zhang Z.-H."/>
        </authorList>
    </citation>
    <scope>NUCLEOTIDE SEQUENCE [LARGE SCALE GENOMIC DNA]</scope>
    <source>
        <strain evidence="3 4">HHTR114</strain>
    </source>
</reference>
<keyword evidence="1" id="KW-0472">Membrane</keyword>
<evidence type="ECO:0000313" key="4">
    <source>
        <dbReference type="Proteomes" id="UP001596116"/>
    </source>
</evidence>
<gene>
    <name evidence="3" type="ORF">ACFMB1_19460</name>
</gene>